<dbReference type="InterPro" id="IPR029058">
    <property type="entry name" value="AB_hydrolase_fold"/>
</dbReference>
<dbReference type="OrthoDB" id="8543939at2"/>
<keyword evidence="3" id="KW-1185">Reference proteome</keyword>
<dbReference type="PANTHER" id="PTHR43194">
    <property type="entry name" value="HYDROLASE ALPHA/BETA FOLD FAMILY"/>
    <property type="match status" value="1"/>
</dbReference>
<dbReference type="Gene3D" id="3.40.50.1820">
    <property type="entry name" value="alpha/beta hydrolase"/>
    <property type="match status" value="1"/>
</dbReference>
<dbReference type="GO" id="GO:0016787">
    <property type="term" value="F:hydrolase activity"/>
    <property type="evidence" value="ECO:0007669"/>
    <property type="project" value="UniProtKB-KW"/>
</dbReference>
<evidence type="ECO:0000259" key="1">
    <source>
        <dbReference type="Pfam" id="PF00561"/>
    </source>
</evidence>
<keyword evidence="2" id="KW-0378">Hydrolase</keyword>
<sequence>MRSVLPTSHYAECAGREIHYVQWGDPLAPAVVMWHGLARTGRDFDDLAAALADRYRVICPDAPGRGLSQWSAAPVDEYRLEHYVRVATELIDGLGLRQLHWVGTSMGGATGMLAAATSLRGRIARLVVNDIGPELPAAAVERIVTYAGNPPAFDTMVALEQWVRTAYQPYGWQSDAQWRRMAETSARRLPDGRLTLHYDPAIVGQFRHHPRDYDRWDEYDTLRLPVLLLRGSESDLLPDAVADAMTQRGPRARRIDFAGCGHAPALNVPQQIDAVAAFLAESGAAT</sequence>
<proteinExistence type="predicted"/>
<dbReference type="InterPro" id="IPR000073">
    <property type="entry name" value="AB_hydrolase_1"/>
</dbReference>
<organism evidence="2 3">
    <name type="scientific">Bordetella genomosp. 13</name>
    <dbReference type="NCBI Taxonomy" id="463040"/>
    <lineage>
        <taxon>Bacteria</taxon>
        <taxon>Pseudomonadati</taxon>
        <taxon>Pseudomonadota</taxon>
        <taxon>Betaproteobacteria</taxon>
        <taxon>Burkholderiales</taxon>
        <taxon>Alcaligenaceae</taxon>
        <taxon>Bordetella</taxon>
    </lineage>
</organism>
<evidence type="ECO:0000313" key="2">
    <source>
        <dbReference type="EMBL" id="ARP97087.1"/>
    </source>
</evidence>
<dbReference type="Proteomes" id="UP000194161">
    <property type="component" value="Chromosome"/>
</dbReference>
<dbReference type="RefSeq" id="WP_086080731.1">
    <property type="nucleotide sequence ID" value="NZ_CP021111.1"/>
</dbReference>
<evidence type="ECO:0000313" key="3">
    <source>
        <dbReference type="Proteomes" id="UP000194161"/>
    </source>
</evidence>
<dbReference type="STRING" id="463040.CAL15_23550"/>
<dbReference type="PANTHER" id="PTHR43194:SF2">
    <property type="entry name" value="PEROXISOMAL MEMBRANE PROTEIN LPX1"/>
    <property type="match status" value="1"/>
</dbReference>
<name>A0A1W6ZIJ6_9BORD</name>
<dbReference type="InterPro" id="IPR050228">
    <property type="entry name" value="Carboxylesterase_BioH"/>
</dbReference>
<dbReference type="Pfam" id="PF00561">
    <property type="entry name" value="Abhydrolase_1"/>
    <property type="match status" value="1"/>
</dbReference>
<dbReference type="EMBL" id="CP021111">
    <property type="protein sequence ID" value="ARP97087.1"/>
    <property type="molecule type" value="Genomic_DNA"/>
</dbReference>
<feature type="domain" description="AB hydrolase-1" evidence="1">
    <location>
        <begin position="29"/>
        <end position="264"/>
    </location>
</feature>
<protein>
    <submittedName>
        <fullName evidence="2">Alpha/beta hydrolase</fullName>
    </submittedName>
</protein>
<dbReference type="SUPFAM" id="SSF53474">
    <property type="entry name" value="alpha/beta-Hydrolases"/>
    <property type="match status" value="1"/>
</dbReference>
<dbReference type="AlphaFoldDB" id="A0A1W6ZIJ6"/>
<gene>
    <name evidence="2" type="ORF">CAL15_23550</name>
</gene>
<dbReference type="KEGG" id="bgm:CAL15_23550"/>
<dbReference type="PRINTS" id="PR00111">
    <property type="entry name" value="ABHYDROLASE"/>
</dbReference>
<reference evidence="2 3" key="1">
    <citation type="submission" date="2017-05" db="EMBL/GenBank/DDBJ databases">
        <title>Complete and WGS of Bordetella genogroups.</title>
        <authorList>
            <person name="Spilker T."/>
            <person name="LiPuma J."/>
        </authorList>
    </citation>
    <scope>NUCLEOTIDE SEQUENCE [LARGE SCALE GENOMIC DNA]</scope>
    <source>
        <strain evidence="2 3">AU7206</strain>
    </source>
</reference>
<accession>A0A1W6ZIJ6</accession>